<keyword evidence="2" id="KW-0067">ATP-binding</keyword>
<dbReference type="PANTHER" id="PTHR10695">
    <property type="entry name" value="DEPHOSPHO-COA KINASE-RELATED"/>
    <property type="match status" value="1"/>
</dbReference>
<dbReference type="GO" id="GO:0015937">
    <property type="term" value="P:coenzyme A biosynthetic process"/>
    <property type="evidence" value="ECO:0007669"/>
    <property type="project" value="InterPro"/>
</dbReference>
<accession>A0AAD3HB70</accession>
<gene>
    <name evidence="3" type="ORF">CTEN210_13883</name>
</gene>
<evidence type="ECO:0008006" key="5">
    <source>
        <dbReference type="Google" id="ProtNLM"/>
    </source>
</evidence>
<name>A0AAD3HB70_9STRA</name>
<protein>
    <recommendedName>
        <fullName evidence="5">Dephospho-CoA kinase</fullName>
    </recommendedName>
</protein>
<dbReference type="AlphaFoldDB" id="A0AAD3HB70"/>
<dbReference type="PROSITE" id="PS51219">
    <property type="entry name" value="DPCK"/>
    <property type="match status" value="1"/>
</dbReference>
<keyword evidence="4" id="KW-1185">Reference proteome</keyword>
<keyword evidence="1" id="KW-0547">Nucleotide-binding</keyword>
<dbReference type="CDD" id="cd02022">
    <property type="entry name" value="DPCK"/>
    <property type="match status" value="1"/>
</dbReference>
<reference evidence="3 4" key="1">
    <citation type="journal article" date="2021" name="Sci. Rep.">
        <title>The genome of the diatom Chaetoceros tenuissimus carries an ancient integrated fragment of an extant virus.</title>
        <authorList>
            <person name="Hongo Y."/>
            <person name="Kimura K."/>
            <person name="Takaki Y."/>
            <person name="Yoshida Y."/>
            <person name="Baba S."/>
            <person name="Kobayashi G."/>
            <person name="Nagasaki K."/>
            <person name="Hano T."/>
            <person name="Tomaru Y."/>
        </authorList>
    </citation>
    <scope>NUCLEOTIDE SEQUENCE [LARGE SCALE GENOMIC DNA]</scope>
    <source>
        <strain evidence="3 4">NIES-3715</strain>
    </source>
</reference>
<dbReference type="InterPro" id="IPR001977">
    <property type="entry name" value="Depp_CoAkinase"/>
</dbReference>
<sequence length="382" mass="42144">MKTVLVTVSLLLLSFPLGLVISVLTERLASRNAMAKQLPRVWTTLVKGAVTYLIWKYIIFYTWSDGSGFGSSHCQTTILSRWLQFSQTSAAYFDLPECDSHDSIKTIVILFLRGFLFASGASFGATLQPVGLTGGIACGKSTVCNLLKSPSKATDKDAFAVIDVDGIAHDILVPGKMGVDCGYKRVVNAFHGDDIFEKGSKDESPPIDRRKLGDVIFKDPKKRRALNGITHPLISKIMLKQIVREGLHPSDENTSIVSVDIPLLYEVGLVMRLLFGIKVVIACDEDVQLKRLMDRNKDLTKEQCLERIQSQIPVQKKAKMADIVIWNNGSRDELVLAVEEARSQIISRSHALMGFSLSNAIFYLSAVVSTSCLYDMIKVAAL</sequence>
<evidence type="ECO:0000256" key="2">
    <source>
        <dbReference type="ARBA" id="ARBA00022840"/>
    </source>
</evidence>
<dbReference type="HAMAP" id="MF_00376">
    <property type="entry name" value="Dephospho_CoA_kinase"/>
    <property type="match status" value="1"/>
</dbReference>
<dbReference type="Proteomes" id="UP001054902">
    <property type="component" value="Unassembled WGS sequence"/>
</dbReference>
<dbReference type="Gene3D" id="3.40.50.300">
    <property type="entry name" value="P-loop containing nucleotide triphosphate hydrolases"/>
    <property type="match status" value="1"/>
</dbReference>
<dbReference type="EMBL" id="BLLK01000058">
    <property type="protein sequence ID" value="GFH57407.1"/>
    <property type="molecule type" value="Genomic_DNA"/>
</dbReference>
<proteinExistence type="inferred from homology"/>
<evidence type="ECO:0000313" key="3">
    <source>
        <dbReference type="EMBL" id="GFH57407.1"/>
    </source>
</evidence>
<comment type="caution">
    <text evidence="3">The sequence shown here is derived from an EMBL/GenBank/DDBJ whole genome shotgun (WGS) entry which is preliminary data.</text>
</comment>
<organism evidence="3 4">
    <name type="scientific">Chaetoceros tenuissimus</name>
    <dbReference type="NCBI Taxonomy" id="426638"/>
    <lineage>
        <taxon>Eukaryota</taxon>
        <taxon>Sar</taxon>
        <taxon>Stramenopiles</taxon>
        <taxon>Ochrophyta</taxon>
        <taxon>Bacillariophyta</taxon>
        <taxon>Coscinodiscophyceae</taxon>
        <taxon>Chaetocerotophycidae</taxon>
        <taxon>Chaetocerotales</taxon>
        <taxon>Chaetocerotaceae</taxon>
        <taxon>Chaetoceros</taxon>
    </lineage>
</organism>
<dbReference type="InterPro" id="IPR027417">
    <property type="entry name" value="P-loop_NTPase"/>
</dbReference>
<evidence type="ECO:0000313" key="4">
    <source>
        <dbReference type="Proteomes" id="UP001054902"/>
    </source>
</evidence>
<dbReference type="Pfam" id="PF01121">
    <property type="entry name" value="CoaE"/>
    <property type="match status" value="1"/>
</dbReference>
<dbReference type="GO" id="GO:0004140">
    <property type="term" value="F:dephospho-CoA kinase activity"/>
    <property type="evidence" value="ECO:0007669"/>
    <property type="project" value="InterPro"/>
</dbReference>
<dbReference type="NCBIfam" id="TIGR00152">
    <property type="entry name" value="dephospho-CoA kinase"/>
    <property type="match status" value="1"/>
</dbReference>
<dbReference type="GO" id="GO:0005524">
    <property type="term" value="F:ATP binding"/>
    <property type="evidence" value="ECO:0007669"/>
    <property type="project" value="UniProtKB-KW"/>
</dbReference>
<dbReference type="PANTHER" id="PTHR10695:SF46">
    <property type="entry name" value="BIFUNCTIONAL COENZYME A SYNTHASE-RELATED"/>
    <property type="match status" value="1"/>
</dbReference>
<evidence type="ECO:0000256" key="1">
    <source>
        <dbReference type="ARBA" id="ARBA00022741"/>
    </source>
</evidence>
<dbReference type="SUPFAM" id="SSF52540">
    <property type="entry name" value="P-loop containing nucleoside triphosphate hydrolases"/>
    <property type="match status" value="1"/>
</dbReference>